<dbReference type="RefSeq" id="WP_112259966.1">
    <property type="nucleotide sequence ID" value="NZ_QMIG01000027.1"/>
</dbReference>
<dbReference type="PROSITE" id="PS50928">
    <property type="entry name" value="ABC_TM1"/>
    <property type="match status" value="1"/>
</dbReference>
<dbReference type="AlphaFoldDB" id="A0A329QD46"/>
<dbReference type="Pfam" id="PF12911">
    <property type="entry name" value="OppC_N"/>
    <property type="match status" value="1"/>
</dbReference>
<evidence type="ECO:0000313" key="7">
    <source>
        <dbReference type="EMBL" id="RAW10286.1"/>
    </source>
</evidence>
<keyword evidence="4 5" id="KW-0472">Membrane</keyword>
<evidence type="ECO:0000259" key="6">
    <source>
        <dbReference type="PROSITE" id="PS50928"/>
    </source>
</evidence>
<feature type="transmembrane region" description="Helical" evidence="5">
    <location>
        <begin position="28"/>
        <end position="50"/>
    </location>
</feature>
<gene>
    <name evidence="7" type="ORF">DPM12_19170</name>
</gene>
<accession>A0A329QD46</accession>
<comment type="subcellular location">
    <subcellularLocation>
        <location evidence="5">Cell membrane</location>
        <topology evidence="5">Multi-pass membrane protein</topology>
    </subcellularLocation>
    <subcellularLocation>
        <location evidence="1">Membrane</location>
        <topology evidence="1">Multi-pass membrane protein</topology>
    </subcellularLocation>
</comment>
<sequence>MSEGTPTTTEHSASQARLVWWNFRKHKLAVTGAVVTVAFFLIAIFAEFLAPFSPGRVNEEYTYAPPQIPRIVDTSGESWDWGLHVYGYSAEQDPETLRVTYTTDETQKIPLQFFAKGEEYKLFGLIPWDRHLIGPANPDDPMYLLGSDGTGRDQLSRLMHATRISMTVGLVGVALAFLLGVTLGGISGYFGGRVDTFIQRFIEFVMSIPTLPLWLGLTAAIPVTVGPVKRYFLISVILAIIAWTTLAREVRGRFLALRNEDYVTSAWLDGSSRRRVMFRHMLPSTTSHLIAALTLSIPGVILAETALSWLGLGLQAPVVSWGVLLIDAQSVRVISHAPWLLLPGLAVVIAVLALNFVGDGLRDAADPYRS</sequence>
<dbReference type="InterPro" id="IPR025966">
    <property type="entry name" value="OppC_N"/>
</dbReference>
<dbReference type="OrthoDB" id="9812701at2"/>
<keyword evidence="2 5" id="KW-0812">Transmembrane</keyword>
<comment type="similarity">
    <text evidence="5">Belongs to the binding-protein-dependent transport system permease family.</text>
</comment>
<evidence type="ECO:0000256" key="4">
    <source>
        <dbReference type="ARBA" id="ARBA00023136"/>
    </source>
</evidence>
<evidence type="ECO:0000256" key="5">
    <source>
        <dbReference type="RuleBase" id="RU363032"/>
    </source>
</evidence>
<feature type="transmembrane region" description="Helical" evidence="5">
    <location>
        <begin position="307"/>
        <end position="326"/>
    </location>
</feature>
<feature type="transmembrane region" description="Helical" evidence="5">
    <location>
        <begin position="281"/>
        <end position="301"/>
    </location>
</feature>
<dbReference type="InterPro" id="IPR000515">
    <property type="entry name" value="MetI-like"/>
</dbReference>
<dbReference type="Gene3D" id="1.10.3720.10">
    <property type="entry name" value="MetI-like"/>
    <property type="match status" value="1"/>
</dbReference>
<comment type="caution">
    <text evidence="7">The sequence shown here is derived from an EMBL/GenBank/DDBJ whole genome shotgun (WGS) entry which is preliminary data.</text>
</comment>
<feature type="transmembrane region" description="Helical" evidence="5">
    <location>
        <begin position="338"/>
        <end position="358"/>
    </location>
</feature>
<dbReference type="PANTHER" id="PTHR43839:SF3">
    <property type="entry name" value="OLIGOPEPTIDE ABC TRANSPORTER, PERMEASE PROTEIN"/>
    <property type="match status" value="1"/>
</dbReference>
<reference evidence="7 8" key="1">
    <citation type="submission" date="2018-06" db="EMBL/GenBank/DDBJ databases">
        <title>Phytoactinopolyspora halophila sp. nov., a novel halophilic actinomycete isolated from a saline soil in China.</title>
        <authorList>
            <person name="Tang S.-K."/>
        </authorList>
    </citation>
    <scope>NUCLEOTIDE SEQUENCE [LARGE SCALE GENOMIC DNA]</scope>
    <source>
        <strain evidence="7 8">YIM 96934</strain>
    </source>
</reference>
<evidence type="ECO:0000256" key="3">
    <source>
        <dbReference type="ARBA" id="ARBA00022989"/>
    </source>
</evidence>
<dbReference type="InterPro" id="IPR035906">
    <property type="entry name" value="MetI-like_sf"/>
</dbReference>
<protein>
    <submittedName>
        <fullName evidence="7">ABC transporter permease</fullName>
    </submittedName>
</protein>
<proteinExistence type="inferred from homology"/>
<dbReference type="Proteomes" id="UP000250462">
    <property type="component" value="Unassembled WGS sequence"/>
</dbReference>
<dbReference type="CDD" id="cd06261">
    <property type="entry name" value="TM_PBP2"/>
    <property type="match status" value="1"/>
</dbReference>
<dbReference type="PANTHER" id="PTHR43839">
    <property type="entry name" value="OPPC IN A BINDING PROTEIN-DEPENDENT TRANSPORT SYSTEM"/>
    <property type="match status" value="1"/>
</dbReference>
<dbReference type="EMBL" id="QMIG01000027">
    <property type="protein sequence ID" value="RAW10286.1"/>
    <property type="molecule type" value="Genomic_DNA"/>
</dbReference>
<feature type="transmembrane region" description="Helical" evidence="5">
    <location>
        <begin position="231"/>
        <end position="248"/>
    </location>
</feature>
<feature type="domain" description="ABC transmembrane type-1" evidence="6">
    <location>
        <begin position="162"/>
        <end position="358"/>
    </location>
</feature>
<evidence type="ECO:0000256" key="2">
    <source>
        <dbReference type="ARBA" id="ARBA00022692"/>
    </source>
</evidence>
<keyword evidence="8" id="KW-1185">Reference proteome</keyword>
<feature type="transmembrane region" description="Helical" evidence="5">
    <location>
        <begin position="201"/>
        <end position="225"/>
    </location>
</feature>
<dbReference type="Pfam" id="PF00528">
    <property type="entry name" value="BPD_transp_1"/>
    <property type="match status" value="1"/>
</dbReference>
<feature type="transmembrane region" description="Helical" evidence="5">
    <location>
        <begin position="164"/>
        <end position="189"/>
    </location>
</feature>
<dbReference type="SUPFAM" id="SSF161098">
    <property type="entry name" value="MetI-like"/>
    <property type="match status" value="1"/>
</dbReference>
<dbReference type="GO" id="GO:0005886">
    <property type="term" value="C:plasma membrane"/>
    <property type="evidence" value="ECO:0007669"/>
    <property type="project" value="UniProtKB-SubCell"/>
</dbReference>
<keyword evidence="5" id="KW-0813">Transport</keyword>
<dbReference type="GO" id="GO:0055085">
    <property type="term" value="P:transmembrane transport"/>
    <property type="evidence" value="ECO:0007669"/>
    <property type="project" value="InterPro"/>
</dbReference>
<evidence type="ECO:0000313" key="8">
    <source>
        <dbReference type="Proteomes" id="UP000250462"/>
    </source>
</evidence>
<keyword evidence="3 5" id="KW-1133">Transmembrane helix</keyword>
<evidence type="ECO:0000256" key="1">
    <source>
        <dbReference type="ARBA" id="ARBA00004141"/>
    </source>
</evidence>
<name>A0A329QD46_9ACTN</name>
<organism evidence="7 8">
    <name type="scientific">Phytoactinopolyspora halophila</name>
    <dbReference type="NCBI Taxonomy" id="1981511"/>
    <lineage>
        <taxon>Bacteria</taxon>
        <taxon>Bacillati</taxon>
        <taxon>Actinomycetota</taxon>
        <taxon>Actinomycetes</taxon>
        <taxon>Jiangellales</taxon>
        <taxon>Jiangellaceae</taxon>
        <taxon>Phytoactinopolyspora</taxon>
    </lineage>
</organism>